<accession>A0ABM9DN89</accession>
<protein>
    <submittedName>
        <fullName evidence="2">Uncharacterized protein</fullName>
    </submittedName>
</protein>
<proteinExistence type="predicted"/>
<sequence length="76" mass="8408">MSRALAGGRKPCAYETGWRCGSIWRQATEPTKPSGEETAIARAHHWNPPSGDNTPQSQFPPLDWLVGRHDSLDPLI</sequence>
<evidence type="ECO:0000256" key="1">
    <source>
        <dbReference type="SAM" id="MobiDB-lite"/>
    </source>
</evidence>
<feature type="region of interest" description="Disordered" evidence="1">
    <location>
        <begin position="44"/>
        <end position="65"/>
    </location>
</feature>
<reference evidence="2 3" key="1">
    <citation type="submission" date="2022-03" db="EMBL/GenBank/DDBJ databases">
        <authorList>
            <person name="Brunel B."/>
        </authorList>
    </citation>
    <scope>NUCLEOTIDE SEQUENCE [LARGE SCALE GENOMIC DNA]</scope>
    <source>
        <strain evidence="2">STM5069sample</strain>
    </source>
</reference>
<dbReference type="EMBL" id="CAKXZT010000101">
    <property type="protein sequence ID" value="CAH2398087.1"/>
    <property type="molecule type" value="Genomic_DNA"/>
</dbReference>
<name>A0ABM9DN89_9HYPH</name>
<evidence type="ECO:0000313" key="3">
    <source>
        <dbReference type="Proteomes" id="UP001153050"/>
    </source>
</evidence>
<gene>
    <name evidence="2" type="ORF">MES5069_190051</name>
</gene>
<feature type="compositionally biased region" description="Polar residues" evidence="1">
    <location>
        <begin position="50"/>
        <end position="59"/>
    </location>
</feature>
<organism evidence="2 3">
    <name type="scientific">Mesorhizobium escarrei</name>
    <dbReference type="NCBI Taxonomy" id="666018"/>
    <lineage>
        <taxon>Bacteria</taxon>
        <taxon>Pseudomonadati</taxon>
        <taxon>Pseudomonadota</taxon>
        <taxon>Alphaproteobacteria</taxon>
        <taxon>Hyphomicrobiales</taxon>
        <taxon>Phyllobacteriaceae</taxon>
        <taxon>Mesorhizobium</taxon>
    </lineage>
</organism>
<keyword evidence="3" id="KW-1185">Reference proteome</keyword>
<dbReference type="Proteomes" id="UP001153050">
    <property type="component" value="Unassembled WGS sequence"/>
</dbReference>
<comment type="caution">
    <text evidence="2">The sequence shown here is derived from an EMBL/GenBank/DDBJ whole genome shotgun (WGS) entry which is preliminary data.</text>
</comment>
<evidence type="ECO:0000313" key="2">
    <source>
        <dbReference type="EMBL" id="CAH2398087.1"/>
    </source>
</evidence>